<name>A0A1H8H322_9PROT</name>
<reference evidence="2 3" key="1">
    <citation type="submission" date="2016-10" db="EMBL/GenBank/DDBJ databases">
        <authorList>
            <person name="de Groot N.N."/>
        </authorList>
    </citation>
    <scope>NUCLEOTIDE SEQUENCE [LARGE SCALE GENOMIC DNA]</scope>
    <source>
        <strain evidence="2 3">Nl18</strain>
    </source>
</reference>
<organism evidence="2 3">
    <name type="scientific">Nitrosospira multiformis</name>
    <dbReference type="NCBI Taxonomy" id="1231"/>
    <lineage>
        <taxon>Bacteria</taxon>
        <taxon>Pseudomonadati</taxon>
        <taxon>Pseudomonadota</taxon>
        <taxon>Betaproteobacteria</taxon>
        <taxon>Nitrosomonadales</taxon>
        <taxon>Nitrosomonadaceae</taxon>
        <taxon>Nitrosospira</taxon>
    </lineage>
</organism>
<dbReference type="RefSeq" id="WP_074745653.1">
    <property type="nucleotide sequence ID" value="NZ_FOCT01000005.1"/>
</dbReference>
<evidence type="ECO:0000313" key="2">
    <source>
        <dbReference type="EMBL" id="SEN50535.1"/>
    </source>
</evidence>
<evidence type="ECO:0000256" key="1">
    <source>
        <dbReference type="SAM" id="SignalP"/>
    </source>
</evidence>
<gene>
    <name evidence="2" type="ORF">SAMN05216404_10528</name>
</gene>
<sequence>MQQKILSSFFLLLLTFASELLAQQAYEDEPDMTPVAAPSKVRIEINKKYFEVCEAELGPFPQETLHCPDAVLIPSERTLAGGKVIKLGEDLPESTPRFRNSETGQLKLNADTQLFDDITSCDKPSGIFRDMRNAGCVPGNRIKHLTNQVKGGQTVDWVYICRKNSNFSKQGGHYNELGLIGYNRNTGKTCYFAGQPTQTLKVNGKWKVIEKNDEGAPVETIKTEAEVALIPGEKIPAPGFSKFDEKMVVHWSVPTFGGCTRCHSNGPFIRYPFNEPVCLVAGSSANCLRSFSSNEACGKYLEQTYTHGDRIKYQCRVLKPRRQPGMLYSVVSPFDGDGTLNKFLLAMSEADKKDKYYEDLMQYPWEKPRRLVSPEAKACAQCHALGNGVYATFVNSLFSVHSLKDEKFHPAVGENWRARLFLSNVSETQRSDSAHDKKIKSEGILPVKVSAKSIKEENELREKLSLGHYQTALQKINDCDRQPGNCQWDDHWTMERVKKEPFKYLQEHCSYCHTPEMAKPVLMTEADFKHPDLVDKIIGRLHEPTNPMPPSGQLPGSVLNVLSDYLRKANN</sequence>
<protein>
    <recommendedName>
        <fullName evidence="4">Cytochrome c domain-containing protein</fullName>
    </recommendedName>
</protein>
<dbReference type="SUPFAM" id="SSF48695">
    <property type="entry name" value="Multiheme cytochromes"/>
    <property type="match status" value="1"/>
</dbReference>
<dbReference type="EMBL" id="FOCT01000005">
    <property type="protein sequence ID" value="SEN50535.1"/>
    <property type="molecule type" value="Genomic_DNA"/>
</dbReference>
<accession>A0A1H8H322</accession>
<feature type="chain" id="PRO_5010357592" description="Cytochrome c domain-containing protein" evidence="1">
    <location>
        <begin position="23"/>
        <end position="571"/>
    </location>
</feature>
<feature type="signal peptide" evidence="1">
    <location>
        <begin position="1"/>
        <end position="22"/>
    </location>
</feature>
<dbReference type="AlphaFoldDB" id="A0A1H8H322"/>
<evidence type="ECO:0008006" key="4">
    <source>
        <dbReference type="Google" id="ProtNLM"/>
    </source>
</evidence>
<dbReference type="InterPro" id="IPR036280">
    <property type="entry name" value="Multihaem_cyt_sf"/>
</dbReference>
<keyword evidence="1" id="KW-0732">Signal</keyword>
<evidence type="ECO:0000313" key="3">
    <source>
        <dbReference type="Proteomes" id="UP000183898"/>
    </source>
</evidence>
<dbReference type="Proteomes" id="UP000183898">
    <property type="component" value="Unassembled WGS sequence"/>
</dbReference>
<proteinExistence type="predicted"/>